<keyword evidence="1" id="KW-0812">Transmembrane</keyword>
<feature type="transmembrane region" description="Helical" evidence="1">
    <location>
        <begin position="97"/>
        <end position="116"/>
    </location>
</feature>
<evidence type="ECO:0000256" key="1">
    <source>
        <dbReference type="SAM" id="Phobius"/>
    </source>
</evidence>
<keyword evidence="3" id="KW-1185">Reference proteome</keyword>
<protein>
    <submittedName>
        <fullName evidence="2">DUF2142 domain-containing protein</fullName>
    </submittedName>
</protein>
<feature type="transmembrane region" description="Helical" evidence="1">
    <location>
        <begin position="37"/>
        <end position="58"/>
    </location>
</feature>
<comment type="caution">
    <text evidence="2">The sequence shown here is derived from an EMBL/GenBank/DDBJ whole genome shotgun (WGS) entry which is preliminary data.</text>
</comment>
<name>A0ABX1T8W9_9PROT</name>
<evidence type="ECO:0000313" key="2">
    <source>
        <dbReference type="EMBL" id="NMQ06098.1"/>
    </source>
</evidence>
<dbReference type="EMBL" id="SPMX01000036">
    <property type="protein sequence ID" value="NMQ06098.1"/>
    <property type="molecule type" value="Genomic_DNA"/>
</dbReference>
<gene>
    <name evidence="2" type="ORF">E4Q08_12975</name>
</gene>
<sequence>MHDSRMTFTHGCTPCFFLVAIFSTSFRRIEAEWLVSLLLVICAFCSILLIFLALLVTWNAHPASVINGVQGRYFIVPALLIAYSLDCGSGGESPVGPALLAAFSLFSLFNTGNLLLDRYYLFAEQPQMAKLEMRATPPLARGVSITLSMHQIQKEKPSPLKRIAVMFGTHMRKNSGSAELRMTTKEGDGLTVSFDLSDLADNQYRWFDLDDRSYVAGEILFSTGGGISIWEVHDDKGPVSSCLIYEFSNGSKRYTQACPRFLIRSSGRPEPGLMASAFFDAPHAINVHLRLVRYNPALRC</sequence>
<organism evidence="2 3">
    <name type="scientific">Candidatus Accumulibacter contiguus</name>
    <dbReference type="NCBI Taxonomy" id="2954381"/>
    <lineage>
        <taxon>Bacteria</taxon>
        <taxon>Pseudomonadati</taxon>
        <taxon>Pseudomonadota</taxon>
        <taxon>Betaproteobacteria</taxon>
        <taxon>Candidatus Accumulibacter</taxon>
    </lineage>
</organism>
<proteinExistence type="predicted"/>
<evidence type="ECO:0000313" key="3">
    <source>
        <dbReference type="Proteomes" id="UP000886469"/>
    </source>
</evidence>
<feature type="transmembrane region" description="Helical" evidence="1">
    <location>
        <begin position="65"/>
        <end position="85"/>
    </location>
</feature>
<keyword evidence="1" id="KW-0472">Membrane</keyword>
<reference evidence="2" key="1">
    <citation type="submission" date="2019-03" db="EMBL/GenBank/DDBJ databases">
        <title>Metabolic reconstructions from genomes of highly enriched 'Candidatus Accumulibacter' and 'Candidatus Competibacter' bioreactor populations.</title>
        <authorList>
            <person name="Annavajhala M.K."/>
            <person name="Welles L."/>
            <person name="Abbas B."/>
            <person name="Sorokin D."/>
            <person name="Park H."/>
            <person name="Van Loosdrecht M."/>
            <person name="Chandran K."/>
        </authorList>
    </citation>
    <scope>NUCLEOTIDE SEQUENCE</scope>
    <source>
        <strain evidence="2">SBR_L</strain>
    </source>
</reference>
<dbReference type="Proteomes" id="UP000886469">
    <property type="component" value="Unassembled WGS sequence"/>
</dbReference>
<keyword evidence="1" id="KW-1133">Transmembrane helix</keyword>
<accession>A0ABX1T8W9</accession>